<dbReference type="Pfam" id="PF25873">
    <property type="entry name" value="WHD_MalT"/>
    <property type="match status" value="1"/>
</dbReference>
<dbReference type="SMART" id="SM00382">
    <property type="entry name" value="AAA"/>
    <property type="match status" value="1"/>
</dbReference>
<proteinExistence type="predicted"/>
<dbReference type="InterPro" id="IPR016032">
    <property type="entry name" value="Sig_transdc_resp-reg_C-effctor"/>
</dbReference>
<dbReference type="Pfam" id="PF17874">
    <property type="entry name" value="TPR_MalT"/>
    <property type="match status" value="1"/>
</dbReference>
<accession>A0A8J3T896</accession>
<keyword evidence="2" id="KW-0238">DNA-binding</keyword>
<evidence type="ECO:0000256" key="3">
    <source>
        <dbReference type="ARBA" id="ARBA00023163"/>
    </source>
</evidence>
<dbReference type="InterPro" id="IPR011990">
    <property type="entry name" value="TPR-like_helical_dom_sf"/>
</dbReference>
<dbReference type="InterPro" id="IPR027417">
    <property type="entry name" value="P-loop_NTPase"/>
</dbReference>
<dbReference type="InterPro" id="IPR000792">
    <property type="entry name" value="Tscrpt_reg_LuxR_C"/>
</dbReference>
<dbReference type="InterPro" id="IPR059106">
    <property type="entry name" value="WHD_MalT"/>
</dbReference>
<evidence type="ECO:0000313" key="6">
    <source>
        <dbReference type="Proteomes" id="UP000599074"/>
    </source>
</evidence>
<keyword evidence="6" id="KW-1185">Reference proteome</keyword>
<dbReference type="PANTHER" id="PTHR44688:SF16">
    <property type="entry name" value="DNA-BINDING TRANSCRIPTIONAL ACTIVATOR DEVR_DOSR"/>
    <property type="match status" value="1"/>
</dbReference>
<keyword evidence="3" id="KW-0804">Transcription</keyword>
<gene>
    <name evidence="5" type="primary">malT_1</name>
    <name evidence="5" type="ORF">Pme01_11750</name>
</gene>
<reference evidence="5" key="1">
    <citation type="submission" date="2021-01" db="EMBL/GenBank/DDBJ databases">
        <title>Whole genome shotgun sequence of Planosporangium mesophilum NBRC 109066.</title>
        <authorList>
            <person name="Komaki H."/>
            <person name="Tamura T."/>
        </authorList>
    </citation>
    <scope>NUCLEOTIDE SEQUENCE</scope>
    <source>
        <strain evidence="5">NBRC 109066</strain>
    </source>
</reference>
<dbReference type="InterPro" id="IPR003593">
    <property type="entry name" value="AAA+_ATPase"/>
</dbReference>
<dbReference type="Gene3D" id="3.40.50.300">
    <property type="entry name" value="P-loop containing nucleotide triphosphate hydrolases"/>
    <property type="match status" value="1"/>
</dbReference>
<dbReference type="PANTHER" id="PTHR44688">
    <property type="entry name" value="DNA-BINDING TRANSCRIPTIONAL ACTIVATOR DEVR_DOSR"/>
    <property type="match status" value="1"/>
</dbReference>
<feature type="domain" description="HTH luxR-type" evidence="4">
    <location>
        <begin position="845"/>
        <end position="910"/>
    </location>
</feature>
<evidence type="ECO:0000313" key="5">
    <source>
        <dbReference type="EMBL" id="GII21578.1"/>
    </source>
</evidence>
<dbReference type="SUPFAM" id="SSF52540">
    <property type="entry name" value="P-loop containing nucleoside triphosphate hydrolases"/>
    <property type="match status" value="1"/>
</dbReference>
<comment type="caution">
    <text evidence="5">The sequence shown here is derived from an EMBL/GenBank/DDBJ whole genome shotgun (WGS) entry which is preliminary data.</text>
</comment>
<dbReference type="AlphaFoldDB" id="A0A8J3T896"/>
<dbReference type="Gene3D" id="1.25.40.10">
    <property type="entry name" value="Tetratricopeptide repeat domain"/>
    <property type="match status" value="1"/>
</dbReference>
<dbReference type="Gene3D" id="1.10.10.10">
    <property type="entry name" value="Winged helix-like DNA-binding domain superfamily/Winged helix DNA-binding domain"/>
    <property type="match status" value="1"/>
</dbReference>
<dbReference type="EMBL" id="BOON01000008">
    <property type="protein sequence ID" value="GII21578.1"/>
    <property type="molecule type" value="Genomic_DNA"/>
</dbReference>
<name>A0A8J3T896_9ACTN</name>
<dbReference type="SUPFAM" id="SSF46894">
    <property type="entry name" value="C-terminal effector domain of the bipartite response regulators"/>
    <property type="match status" value="1"/>
</dbReference>
<dbReference type="InterPro" id="IPR036388">
    <property type="entry name" value="WH-like_DNA-bd_sf"/>
</dbReference>
<evidence type="ECO:0000256" key="2">
    <source>
        <dbReference type="ARBA" id="ARBA00023125"/>
    </source>
</evidence>
<dbReference type="PROSITE" id="PS50043">
    <property type="entry name" value="HTH_LUXR_2"/>
    <property type="match status" value="1"/>
</dbReference>
<evidence type="ECO:0000259" key="4">
    <source>
        <dbReference type="PROSITE" id="PS50043"/>
    </source>
</evidence>
<keyword evidence="1" id="KW-0805">Transcription regulation</keyword>
<sequence length="912" mass="98395">MIGVFADANDQEYVAVPAAPTGPSSGVPLLTSKLAVPVLPNGLVTRRRLVETLDRGVRGPLTVLIAPAGWGKTALLNAWVRSGGPVQTVTWLTVEPEDVGDRFWSYLHFALNASGVTKGEDQQSVPAPGFVPHNVYLAQLANALARTPGPVVVILDDFHRSTDDAIPDGLEFLLRHSAGRLRLVIATRVEPALPLHRWRLSGELAEVRARELAFTLPETAELLARHGVELPEGHLAALHAHTEGWPAGLRMTALAMREHPDPARFVDLFSGDQHDIAEYLTGEVLADLSPDVRYALLCTSVLERVCGGLMDALTGRSDGAQTLAELERRNAFTMPIPGRYPWYRYHRLFAEMLRAELWRRSPEQVPPAHRAAASWYAGHELPGDALRHALAARDWRYATTLLAEHWPALVLCQANGAERTLVPSPPPGDDARTDPELALAYAADRLDLGDLGAAEGYLQLADSHRSRLAADRADRFTLMSAAFELAKAQLAGDTAGVLSLAARLIALTPTSDPAADVSHQDAATAAIAFTARGAAHLNDGDLAAAADALGAGLAAAERAGPTCARLLCASKLALVRALRGELRRADSSARGALALPPCPGRCRLVSSACAYLALAFVRYEWDRLDDAERYLELASGVADPVAEPILTAGAAIARAGVLRVRGELAAGYEVLVSARRDLGADPPRYLRDWLTATEADLRTSYGDTDTAREVLTPLLEDRRQAPPFVAVALARAYLRDDDPGAAARVLPAWAEDRRDGPPLSLRLEAGLLAAVTSRLAGEDHRASARMERVLQLAEREGFRRLFTHGGPQLRELLVDHLDAGTAYWSTVSEALKATASPPAQGSLPPASLVEPLSERELTVLRYLQGALSNLEIASDLSLSVNTVKTHVRSIYRKLHAAHRREAVLKARQLRLL</sequence>
<dbReference type="SMART" id="SM00421">
    <property type="entry name" value="HTH_LUXR"/>
    <property type="match status" value="1"/>
</dbReference>
<dbReference type="PRINTS" id="PR00038">
    <property type="entry name" value="HTHLUXR"/>
</dbReference>
<evidence type="ECO:0000256" key="1">
    <source>
        <dbReference type="ARBA" id="ARBA00023015"/>
    </source>
</evidence>
<dbReference type="Proteomes" id="UP000599074">
    <property type="component" value="Unassembled WGS sequence"/>
</dbReference>
<dbReference type="CDD" id="cd06170">
    <property type="entry name" value="LuxR_C_like"/>
    <property type="match status" value="1"/>
</dbReference>
<dbReference type="InterPro" id="IPR041617">
    <property type="entry name" value="TPR_MalT"/>
</dbReference>
<dbReference type="GO" id="GO:0003677">
    <property type="term" value="F:DNA binding"/>
    <property type="evidence" value="ECO:0007669"/>
    <property type="project" value="UniProtKB-KW"/>
</dbReference>
<dbReference type="GO" id="GO:0006355">
    <property type="term" value="P:regulation of DNA-templated transcription"/>
    <property type="evidence" value="ECO:0007669"/>
    <property type="project" value="InterPro"/>
</dbReference>
<protein>
    <submittedName>
        <fullName evidence="5">LuxR family transcriptional regulator</fullName>
    </submittedName>
</protein>
<organism evidence="5 6">
    <name type="scientific">Planosporangium mesophilum</name>
    <dbReference type="NCBI Taxonomy" id="689768"/>
    <lineage>
        <taxon>Bacteria</taxon>
        <taxon>Bacillati</taxon>
        <taxon>Actinomycetota</taxon>
        <taxon>Actinomycetes</taxon>
        <taxon>Micromonosporales</taxon>
        <taxon>Micromonosporaceae</taxon>
        <taxon>Planosporangium</taxon>
    </lineage>
</organism>
<dbReference type="RefSeq" id="WP_168114674.1">
    <property type="nucleotide sequence ID" value="NZ_BOON01000008.1"/>
</dbReference>
<dbReference type="Pfam" id="PF00196">
    <property type="entry name" value="GerE"/>
    <property type="match status" value="1"/>
</dbReference>